<dbReference type="EMBL" id="KK101415">
    <property type="protein sequence ID" value="KIZ00971.1"/>
    <property type="molecule type" value="Genomic_DNA"/>
</dbReference>
<keyword evidence="2" id="KW-0963">Cytoplasm</keyword>
<dbReference type="Gene3D" id="3.30.70.270">
    <property type="match status" value="2"/>
</dbReference>
<dbReference type="Gene3D" id="1.10.150.20">
    <property type="entry name" value="5' to 3' exonuclease, C-terminal subdomain"/>
    <property type="match status" value="1"/>
</dbReference>
<gene>
    <name evidence="9" type="ORF">MNEG_6991</name>
</gene>
<feature type="domain" description="UmuC" evidence="8">
    <location>
        <begin position="9"/>
        <end position="341"/>
    </location>
</feature>
<keyword evidence="5" id="KW-0206">Cytoskeleton</keyword>
<dbReference type="OrthoDB" id="431939at2759"/>
<dbReference type="PANTHER" id="PTHR46404">
    <property type="entry name" value="DNA POLYMERASE IOTA"/>
    <property type="match status" value="1"/>
</dbReference>
<dbReference type="RefSeq" id="XP_013899990.1">
    <property type="nucleotide sequence ID" value="XM_014044536.1"/>
</dbReference>
<dbReference type="InterPro" id="IPR053848">
    <property type="entry name" value="IMS_HHH_1"/>
</dbReference>
<evidence type="ECO:0000259" key="8">
    <source>
        <dbReference type="PROSITE" id="PS50173"/>
    </source>
</evidence>
<evidence type="ECO:0000256" key="3">
    <source>
        <dbReference type="ARBA" id="ARBA00022634"/>
    </source>
</evidence>
<evidence type="ECO:0000256" key="6">
    <source>
        <dbReference type="ARBA" id="ARBA00023273"/>
    </source>
</evidence>
<dbReference type="InterPro" id="IPR010796">
    <property type="entry name" value="C2_B9-type_dom"/>
</dbReference>
<dbReference type="InterPro" id="IPR001126">
    <property type="entry name" value="UmuC"/>
</dbReference>
<keyword evidence="9" id="KW-0548">Nucleotidyltransferase</keyword>
<dbReference type="Gene3D" id="3.40.1170.60">
    <property type="match status" value="1"/>
</dbReference>
<dbReference type="AlphaFoldDB" id="A0A0D2N4H6"/>
<feature type="compositionally biased region" description="Basic and acidic residues" evidence="7">
    <location>
        <begin position="162"/>
        <end position="174"/>
    </location>
</feature>
<dbReference type="GO" id="GO:0003887">
    <property type="term" value="F:DNA-directed DNA polymerase activity"/>
    <property type="evidence" value="ECO:0007669"/>
    <property type="project" value="UniProtKB-EC"/>
</dbReference>
<evidence type="ECO:0000256" key="7">
    <source>
        <dbReference type="SAM" id="MobiDB-lite"/>
    </source>
</evidence>
<evidence type="ECO:0000313" key="9">
    <source>
        <dbReference type="EMBL" id="KIZ00971.1"/>
    </source>
</evidence>
<dbReference type="InterPro" id="IPR043502">
    <property type="entry name" value="DNA/RNA_pol_sf"/>
</dbReference>
<dbReference type="SUPFAM" id="SSF56672">
    <property type="entry name" value="DNA/RNA polymerases"/>
    <property type="match status" value="1"/>
</dbReference>
<name>A0A0D2N4H6_9CHLO</name>
<evidence type="ECO:0000256" key="1">
    <source>
        <dbReference type="ARBA" id="ARBA00004120"/>
    </source>
</evidence>
<evidence type="ECO:0000256" key="5">
    <source>
        <dbReference type="ARBA" id="ARBA00023212"/>
    </source>
</evidence>
<dbReference type="InterPro" id="IPR036775">
    <property type="entry name" value="DNA_pol_Y-fam_lit_finger_sf"/>
</dbReference>
<dbReference type="Proteomes" id="UP000054498">
    <property type="component" value="Unassembled WGS sequence"/>
</dbReference>
<dbReference type="Gene3D" id="3.30.1490.100">
    <property type="entry name" value="DNA polymerase, Y-family, little finger domain"/>
    <property type="match status" value="1"/>
</dbReference>
<dbReference type="STRING" id="145388.A0A0D2N4H6"/>
<feature type="region of interest" description="Disordered" evidence="7">
    <location>
        <begin position="221"/>
        <end position="247"/>
    </location>
</feature>
<accession>A0A0D2N4H6</accession>
<dbReference type="GeneID" id="25739867"/>
<proteinExistence type="predicted"/>
<dbReference type="Pfam" id="PF07162">
    <property type="entry name" value="B9-C2"/>
    <property type="match status" value="1"/>
</dbReference>
<evidence type="ECO:0000256" key="4">
    <source>
        <dbReference type="ARBA" id="ARBA00022794"/>
    </source>
</evidence>
<dbReference type="GO" id="GO:0003684">
    <property type="term" value="F:damaged DNA binding"/>
    <property type="evidence" value="ECO:0007669"/>
    <property type="project" value="InterPro"/>
</dbReference>
<dbReference type="PANTHER" id="PTHR46404:SF1">
    <property type="entry name" value="DNA POLYMERASE IOTA"/>
    <property type="match status" value="1"/>
</dbReference>
<keyword evidence="4" id="KW-0970">Cilium biogenesis/degradation</keyword>
<comment type="subcellular location">
    <subcellularLocation>
        <location evidence="1">Cytoplasm</location>
        <location evidence="1">Cytoskeleton</location>
        <location evidence="1">Cilium basal body</location>
    </subcellularLocation>
</comment>
<dbReference type="Pfam" id="PF21999">
    <property type="entry name" value="IMS_HHH_1"/>
    <property type="match status" value="1"/>
</dbReference>
<reference evidence="9 10" key="1">
    <citation type="journal article" date="2013" name="BMC Genomics">
        <title>Reconstruction of the lipid metabolism for the microalga Monoraphidium neglectum from its genome sequence reveals characteristics suitable for biofuel production.</title>
        <authorList>
            <person name="Bogen C."/>
            <person name="Al-Dilaimi A."/>
            <person name="Albersmeier A."/>
            <person name="Wichmann J."/>
            <person name="Grundmann M."/>
            <person name="Rupp O."/>
            <person name="Lauersen K.J."/>
            <person name="Blifernez-Klassen O."/>
            <person name="Kalinowski J."/>
            <person name="Goesmann A."/>
            <person name="Mussgnug J.H."/>
            <person name="Kruse O."/>
        </authorList>
    </citation>
    <scope>NUCLEOTIDE SEQUENCE [LARGE SCALE GENOMIC DNA]</scope>
    <source>
        <strain evidence="9 10">SAG 48.87</strain>
    </source>
</reference>
<dbReference type="SUPFAM" id="SSF100879">
    <property type="entry name" value="Lesion bypass DNA polymerase (Y-family), little finger domain"/>
    <property type="match status" value="1"/>
</dbReference>
<evidence type="ECO:0000313" key="10">
    <source>
        <dbReference type="Proteomes" id="UP000054498"/>
    </source>
</evidence>
<sequence>MVARKARTTLWCVVRAFYAQAEELRNPQLAGKPIGVTQKYLIVTCNYPARAAGVGKLMGISEGLRRCPSLVLIPGEDLTPYRAASKAISAVLQRFGPAQRLGMDELFVDATQEVEARLRAWGGRPPPGLTWCGHLHSGSAPLIADSRHRPQDLRAPPGKSAGRHEQRQGQEAKQEQQQQRQQQQVQQVQQQQHQQQQQQLESQEGRAEGWQLEDERVLEAFEQQQQEQEQRQQQQQQQHQQQQHREVADDALLGQPWQVSATQQPAAWVARLMVGSAIAQEARAAVKAETGFRSSAGIACNKLLAKLVSGVHKPDDQTILPPPEAWAFLEPLPVRALPGIGYKLAQQLAQLGVATVAELRRVSLQRLTATLGESQGAMVHGLCRGLDPSLVRPSTAPKSITVEDSFAGCATWEAVRAVLQVLAPDLLARIHEEWHERRRRPHTLTVRWRSKGAGWQRAGASVPMPLPGPLAGPPGQKEADALVRAALGLLRQQLRGSFDLSLINLGATNIKDEGPGPGAFDTGAFARLLGGGGGGGGGSAVIPGCDTAYCKFEMVAGEDWQLLDGMESGITQVVVSVYGVDAWGRDVIQGYGSMHLPTCPGRYELKVRLYKPRSASPLQAFLSWLSGMPAEFADHRFPAYGSGREVTRVASGGWVTVAVNMLTKDMGSFGYVDGSGRDQAPCSRVVQL</sequence>
<dbReference type="GO" id="GO:0005929">
    <property type="term" value="C:cilium"/>
    <property type="evidence" value="ECO:0007669"/>
    <property type="project" value="UniProtKB-ARBA"/>
</dbReference>
<keyword evidence="9" id="KW-0808">Transferase</keyword>
<dbReference type="KEGG" id="mng:MNEG_6991"/>
<keyword evidence="10" id="KW-1185">Reference proteome</keyword>
<evidence type="ECO:0000256" key="2">
    <source>
        <dbReference type="ARBA" id="ARBA00022490"/>
    </source>
</evidence>
<protein>
    <submittedName>
        <fullName evidence="9">DNA polymerase iota subunit</fullName>
        <ecNumber evidence="9">2.7.7.7</ecNumber>
    </submittedName>
</protein>
<feature type="region of interest" description="Disordered" evidence="7">
    <location>
        <begin position="141"/>
        <end position="180"/>
    </location>
</feature>
<organism evidence="9 10">
    <name type="scientific">Monoraphidium neglectum</name>
    <dbReference type="NCBI Taxonomy" id="145388"/>
    <lineage>
        <taxon>Eukaryota</taxon>
        <taxon>Viridiplantae</taxon>
        <taxon>Chlorophyta</taxon>
        <taxon>core chlorophytes</taxon>
        <taxon>Chlorophyceae</taxon>
        <taxon>CS clade</taxon>
        <taxon>Sphaeropleales</taxon>
        <taxon>Selenastraceae</taxon>
        <taxon>Monoraphidium</taxon>
    </lineage>
</organism>
<dbReference type="Pfam" id="PF00817">
    <property type="entry name" value="IMS"/>
    <property type="match status" value="1"/>
</dbReference>
<keyword evidence="3" id="KW-0237">DNA synthesis</keyword>
<keyword evidence="6" id="KW-0966">Cell projection</keyword>
<feature type="compositionally biased region" description="Low complexity" evidence="7">
    <location>
        <begin position="222"/>
        <end position="241"/>
    </location>
</feature>
<dbReference type="EC" id="2.7.7.7" evidence="9"/>
<dbReference type="InterPro" id="IPR043128">
    <property type="entry name" value="Rev_trsase/Diguanyl_cyclase"/>
</dbReference>
<dbReference type="GO" id="GO:0006281">
    <property type="term" value="P:DNA repair"/>
    <property type="evidence" value="ECO:0007669"/>
    <property type="project" value="InterPro"/>
</dbReference>
<dbReference type="GO" id="GO:0030030">
    <property type="term" value="P:cell projection organization"/>
    <property type="evidence" value="ECO:0007669"/>
    <property type="project" value="UniProtKB-KW"/>
</dbReference>
<dbReference type="PROSITE" id="PS50173">
    <property type="entry name" value="UMUC"/>
    <property type="match status" value="1"/>
</dbReference>